<dbReference type="EMBL" id="JAAITA010000012">
    <property type="protein sequence ID" value="NSJ86522.1"/>
    <property type="molecule type" value="Genomic_DNA"/>
</dbReference>
<dbReference type="SUPFAM" id="SSF88659">
    <property type="entry name" value="Sigma3 and sigma4 domains of RNA polymerase sigma factors"/>
    <property type="match status" value="1"/>
</dbReference>
<reference evidence="7 8" key="1">
    <citation type="journal article" date="2020" name="Cell Host Microbe">
        <title>Functional and Genomic Variation between Human-Derived Isolates of Lachnospiraceae Reveals Inter- and Intra-Species Diversity.</title>
        <authorList>
            <person name="Sorbara M.T."/>
            <person name="Littmann E.R."/>
            <person name="Fontana E."/>
            <person name="Moody T.U."/>
            <person name="Kohout C.E."/>
            <person name="Gjonbalaj M."/>
            <person name="Eaton V."/>
            <person name="Seok R."/>
            <person name="Leiner I.M."/>
            <person name="Pamer E.G."/>
        </authorList>
    </citation>
    <scope>NUCLEOTIDE SEQUENCE [LARGE SCALE GENOMIC DNA]</scope>
    <source>
        <strain evidence="7 8">MSK.15.26</strain>
    </source>
</reference>
<evidence type="ECO:0000256" key="5">
    <source>
        <dbReference type="ARBA" id="ARBA00023163"/>
    </source>
</evidence>
<name>A0ABX2I7R7_BLAHA</name>
<gene>
    <name evidence="7" type="ORF">G5A70_10165</name>
</gene>
<dbReference type="InterPro" id="IPR013325">
    <property type="entry name" value="RNA_pol_sigma_r2"/>
</dbReference>
<keyword evidence="4" id="KW-0238">DNA-binding</keyword>
<dbReference type="InterPro" id="IPR013324">
    <property type="entry name" value="RNA_pol_sigma_r3/r4-like"/>
</dbReference>
<dbReference type="Pfam" id="PF04542">
    <property type="entry name" value="Sigma70_r2"/>
    <property type="match status" value="1"/>
</dbReference>
<keyword evidence="3" id="KW-0731">Sigma factor</keyword>
<dbReference type="InterPro" id="IPR007627">
    <property type="entry name" value="RNA_pol_sigma70_r2"/>
</dbReference>
<dbReference type="PANTHER" id="PTHR43133">
    <property type="entry name" value="RNA POLYMERASE ECF-TYPE SIGMA FACTO"/>
    <property type="match status" value="1"/>
</dbReference>
<keyword evidence="8" id="KW-1185">Reference proteome</keyword>
<evidence type="ECO:0000256" key="1">
    <source>
        <dbReference type="ARBA" id="ARBA00010641"/>
    </source>
</evidence>
<evidence type="ECO:0000256" key="3">
    <source>
        <dbReference type="ARBA" id="ARBA00023082"/>
    </source>
</evidence>
<proteinExistence type="inferred from homology"/>
<dbReference type="InterPro" id="IPR039425">
    <property type="entry name" value="RNA_pol_sigma-70-like"/>
</dbReference>
<dbReference type="RefSeq" id="WP_173749536.1">
    <property type="nucleotide sequence ID" value="NZ_JAAITA010000012.1"/>
</dbReference>
<evidence type="ECO:0000313" key="7">
    <source>
        <dbReference type="EMBL" id="NSJ86522.1"/>
    </source>
</evidence>
<keyword evidence="2" id="KW-0805">Transcription regulation</keyword>
<dbReference type="Gene3D" id="1.10.1740.10">
    <property type="match status" value="1"/>
</dbReference>
<comment type="similarity">
    <text evidence="1">Belongs to the sigma-70 factor family. ECF subfamily.</text>
</comment>
<dbReference type="InterPro" id="IPR036388">
    <property type="entry name" value="WH-like_DNA-bd_sf"/>
</dbReference>
<organism evidence="7 8">
    <name type="scientific">Blautia hansenii</name>
    <name type="common">Ruminococcus hansenii</name>
    <dbReference type="NCBI Taxonomy" id="1322"/>
    <lineage>
        <taxon>Bacteria</taxon>
        <taxon>Bacillati</taxon>
        <taxon>Bacillota</taxon>
        <taxon>Clostridia</taxon>
        <taxon>Lachnospirales</taxon>
        <taxon>Lachnospiraceae</taxon>
        <taxon>Blautia</taxon>
    </lineage>
</organism>
<dbReference type="Proteomes" id="UP000822142">
    <property type="component" value="Unassembled WGS sequence"/>
</dbReference>
<sequence length="161" mass="19555">MEEMVEIYKKYMPQVYKFLFSLCHDVHLSEELTQETFFQAMKSIDNFHGDCRLYVWLCSIAKHLWYKELKKKKRETAAENAEQADYRNLTENSAIQKVEVIELYKKLHLLEEPVREVMYLRLNADFTFKEIGEIMGKDENWARVTFYRGKQKIRKENRHEM</sequence>
<keyword evidence="5" id="KW-0804">Transcription</keyword>
<feature type="domain" description="RNA polymerase sigma-70 region 2" evidence="6">
    <location>
        <begin position="7"/>
        <end position="74"/>
    </location>
</feature>
<evidence type="ECO:0000313" key="8">
    <source>
        <dbReference type="Proteomes" id="UP000822142"/>
    </source>
</evidence>
<evidence type="ECO:0000256" key="4">
    <source>
        <dbReference type="ARBA" id="ARBA00023125"/>
    </source>
</evidence>
<protein>
    <submittedName>
        <fullName evidence="7">Sigma-70 family RNA polymerase sigma factor</fullName>
    </submittedName>
</protein>
<evidence type="ECO:0000256" key="2">
    <source>
        <dbReference type="ARBA" id="ARBA00023015"/>
    </source>
</evidence>
<comment type="caution">
    <text evidence="7">The sequence shown here is derived from an EMBL/GenBank/DDBJ whole genome shotgun (WGS) entry which is preliminary data.</text>
</comment>
<dbReference type="InterPro" id="IPR014284">
    <property type="entry name" value="RNA_pol_sigma-70_dom"/>
</dbReference>
<dbReference type="SUPFAM" id="SSF88946">
    <property type="entry name" value="Sigma2 domain of RNA polymerase sigma factors"/>
    <property type="match status" value="1"/>
</dbReference>
<accession>A0ABX2I7R7</accession>
<evidence type="ECO:0000259" key="6">
    <source>
        <dbReference type="Pfam" id="PF04542"/>
    </source>
</evidence>
<dbReference type="NCBIfam" id="TIGR02937">
    <property type="entry name" value="sigma70-ECF"/>
    <property type="match status" value="1"/>
</dbReference>
<dbReference type="Gene3D" id="1.10.10.10">
    <property type="entry name" value="Winged helix-like DNA-binding domain superfamily/Winged helix DNA-binding domain"/>
    <property type="match status" value="1"/>
</dbReference>
<dbReference type="PANTHER" id="PTHR43133:SF52">
    <property type="entry name" value="ECF RNA POLYMERASE SIGMA FACTOR SIGL"/>
    <property type="match status" value="1"/>
</dbReference>